<evidence type="ECO:0000259" key="13">
    <source>
        <dbReference type="PROSITE" id="PS50885"/>
    </source>
</evidence>
<evidence type="ECO:0000256" key="8">
    <source>
        <dbReference type="ARBA" id="ARBA00022989"/>
    </source>
</evidence>
<dbReference type="InterPro" id="IPR003660">
    <property type="entry name" value="HAMP_dom"/>
</dbReference>
<evidence type="ECO:0000256" key="5">
    <source>
        <dbReference type="ARBA" id="ARBA00022679"/>
    </source>
</evidence>
<dbReference type="InterPro" id="IPR036097">
    <property type="entry name" value="HisK_dim/P_sf"/>
</dbReference>
<dbReference type="SMART" id="SM00304">
    <property type="entry name" value="HAMP"/>
    <property type="match status" value="1"/>
</dbReference>
<reference evidence="15" key="1">
    <citation type="journal article" date="2019" name="Int. J. Syst. Evol. Microbiol.">
        <title>The Global Catalogue of Microorganisms (GCM) 10K type strain sequencing project: providing services to taxonomists for standard genome sequencing and annotation.</title>
        <authorList>
            <consortium name="The Broad Institute Genomics Platform"/>
            <consortium name="The Broad Institute Genome Sequencing Center for Infectious Disease"/>
            <person name="Wu L."/>
            <person name="Ma J."/>
        </authorList>
    </citation>
    <scope>NUCLEOTIDE SEQUENCE [LARGE SCALE GENOMIC DNA]</scope>
    <source>
        <strain evidence="15">CCUG 53762</strain>
    </source>
</reference>
<comment type="catalytic activity">
    <reaction evidence="1">
        <text>ATP + protein L-histidine = ADP + protein N-phospho-L-histidine.</text>
        <dbReference type="EC" id="2.7.13.3"/>
    </reaction>
</comment>
<dbReference type="SUPFAM" id="SSF55874">
    <property type="entry name" value="ATPase domain of HSP90 chaperone/DNA topoisomerase II/histidine kinase"/>
    <property type="match status" value="1"/>
</dbReference>
<dbReference type="PROSITE" id="PS50109">
    <property type="entry name" value="HIS_KIN"/>
    <property type="match status" value="1"/>
</dbReference>
<feature type="transmembrane region" description="Helical" evidence="11">
    <location>
        <begin position="154"/>
        <end position="175"/>
    </location>
</feature>
<organism evidence="14 15">
    <name type="scientific">Pseudopedobacter beijingensis</name>
    <dbReference type="NCBI Taxonomy" id="1207056"/>
    <lineage>
        <taxon>Bacteria</taxon>
        <taxon>Pseudomonadati</taxon>
        <taxon>Bacteroidota</taxon>
        <taxon>Sphingobacteriia</taxon>
        <taxon>Sphingobacteriales</taxon>
        <taxon>Sphingobacteriaceae</taxon>
        <taxon>Pseudopedobacter</taxon>
    </lineage>
</organism>
<comment type="caution">
    <text evidence="14">The sequence shown here is derived from an EMBL/GenBank/DDBJ whole genome shotgun (WGS) entry which is preliminary data.</text>
</comment>
<dbReference type="InterPro" id="IPR003594">
    <property type="entry name" value="HATPase_dom"/>
</dbReference>
<dbReference type="CDD" id="cd00082">
    <property type="entry name" value="HisKA"/>
    <property type="match status" value="1"/>
</dbReference>
<dbReference type="EMBL" id="JBHUDG010000017">
    <property type="protein sequence ID" value="MFD1630522.1"/>
    <property type="molecule type" value="Genomic_DNA"/>
</dbReference>
<keyword evidence="4" id="KW-0597">Phosphoprotein</keyword>
<keyword evidence="8 11" id="KW-1133">Transmembrane helix</keyword>
<dbReference type="GO" id="GO:0005524">
    <property type="term" value="F:ATP binding"/>
    <property type="evidence" value="ECO:0007669"/>
    <property type="project" value="UniProtKB-KW"/>
</dbReference>
<feature type="domain" description="Histidine kinase" evidence="12">
    <location>
        <begin position="238"/>
        <end position="451"/>
    </location>
</feature>
<dbReference type="SUPFAM" id="SSF47384">
    <property type="entry name" value="Homodimeric domain of signal transducing histidine kinase"/>
    <property type="match status" value="1"/>
</dbReference>
<dbReference type="Gene3D" id="6.10.340.10">
    <property type="match status" value="1"/>
</dbReference>
<dbReference type="Proteomes" id="UP001597118">
    <property type="component" value="Unassembled WGS sequence"/>
</dbReference>
<keyword evidence="10 11" id="KW-0472">Membrane</keyword>
<evidence type="ECO:0000256" key="3">
    <source>
        <dbReference type="ARBA" id="ARBA00012438"/>
    </source>
</evidence>
<dbReference type="SMART" id="SM00388">
    <property type="entry name" value="HisKA"/>
    <property type="match status" value="1"/>
</dbReference>
<keyword evidence="5" id="KW-0808">Transferase</keyword>
<proteinExistence type="predicted"/>
<dbReference type="SMART" id="SM00387">
    <property type="entry name" value="HATPase_c"/>
    <property type="match status" value="1"/>
</dbReference>
<dbReference type="PRINTS" id="PR00344">
    <property type="entry name" value="BCTRLSENSOR"/>
</dbReference>
<gene>
    <name evidence="14" type="ORF">ACFSAH_11575</name>
</gene>
<dbReference type="InterPro" id="IPR005467">
    <property type="entry name" value="His_kinase_dom"/>
</dbReference>
<evidence type="ECO:0000256" key="7">
    <source>
        <dbReference type="ARBA" id="ARBA00022777"/>
    </source>
</evidence>
<dbReference type="EC" id="2.7.13.3" evidence="3"/>
<dbReference type="PROSITE" id="PS50885">
    <property type="entry name" value="HAMP"/>
    <property type="match status" value="1"/>
</dbReference>
<dbReference type="InterPro" id="IPR003661">
    <property type="entry name" value="HisK_dim/P_dom"/>
</dbReference>
<dbReference type="CDD" id="cd00075">
    <property type="entry name" value="HATPase"/>
    <property type="match status" value="1"/>
</dbReference>
<dbReference type="Pfam" id="PF02518">
    <property type="entry name" value="HATPase_c"/>
    <property type="match status" value="1"/>
</dbReference>
<keyword evidence="14" id="KW-0067">ATP-binding</keyword>
<dbReference type="RefSeq" id="WP_379662899.1">
    <property type="nucleotide sequence ID" value="NZ_JBHUDG010000017.1"/>
</dbReference>
<evidence type="ECO:0000259" key="12">
    <source>
        <dbReference type="PROSITE" id="PS50109"/>
    </source>
</evidence>
<evidence type="ECO:0000256" key="9">
    <source>
        <dbReference type="ARBA" id="ARBA00023012"/>
    </source>
</evidence>
<dbReference type="PANTHER" id="PTHR45436:SF5">
    <property type="entry name" value="SENSOR HISTIDINE KINASE TRCS"/>
    <property type="match status" value="1"/>
</dbReference>
<evidence type="ECO:0000256" key="6">
    <source>
        <dbReference type="ARBA" id="ARBA00022692"/>
    </source>
</evidence>
<evidence type="ECO:0000313" key="15">
    <source>
        <dbReference type="Proteomes" id="UP001597118"/>
    </source>
</evidence>
<evidence type="ECO:0000256" key="1">
    <source>
        <dbReference type="ARBA" id="ARBA00000085"/>
    </source>
</evidence>
<dbReference type="InterPro" id="IPR004358">
    <property type="entry name" value="Sig_transdc_His_kin-like_C"/>
</dbReference>
<keyword evidence="7" id="KW-0418">Kinase</keyword>
<accession>A0ABW4IDM3</accession>
<keyword evidence="9" id="KW-0902">Two-component regulatory system</keyword>
<evidence type="ECO:0000256" key="4">
    <source>
        <dbReference type="ARBA" id="ARBA00022553"/>
    </source>
</evidence>
<dbReference type="Gene3D" id="1.10.287.130">
    <property type="match status" value="1"/>
</dbReference>
<sequence>MGIRQKLSLRSTFIFAITLSFVVFGTYLLFKYHTEQMYNRRLFERARIAAYFYLEKDEMNEGLYTNIEEQFRRISKESIRLYHASDKKIYVDDTLSFSVPDAILDKVASLGAYNTRIDGRQVVCLFYKDNQGDFIVVASGVDETAEQQLVALRWMLLIFCVLGLIIHYFLTSILANRTFKPFSKIITKVNAIKPEDLSVRLDVPEGNPDEIKNLITTFNYFLERLDRSMMIQRNFLKNASHELKTPLAVLIGEIEIALNQPRSNEEYRDFLLSMKRDGLHLKSIIEGLLTLSSLEMPTQHQMNKIMIDEILWEVLDKKQIEYKDLKVSVDLKDVAESQELLVIHGNKDLLFVAINNIIDNAIKFSYPEPIKINAEVADGKLVLKIIDQGPGIEEKEQEKIFELFYRSKPNNHVKGYGIGLYLTKQILDLHHIDIAIESKRESGTEVSITFP</sequence>
<dbReference type="Pfam" id="PF00512">
    <property type="entry name" value="HisKA"/>
    <property type="match status" value="1"/>
</dbReference>
<protein>
    <recommendedName>
        <fullName evidence="3">histidine kinase</fullName>
        <ecNumber evidence="3">2.7.13.3</ecNumber>
    </recommendedName>
</protein>
<evidence type="ECO:0000256" key="11">
    <source>
        <dbReference type="SAM" id="Phobius"/>
    </source>
</evidence>
<evidence type="ECO:0000313" key="14">
    <source>
        <dbReference type="EMBL" id="MFD1630522.1"/>
    </source>
</evidence>
<dbReference type="PANTHER" id="PTHR45436">
    <property type="entry name" value="SENSOR HISTIDINE KINASE YKOH"/>
    <property type="match status" value="1"/>
</dbReference>
<dbReference type="Gene3D" id="3.30.565.10">
    <property type="entry name" value="Histidine kinase-like ATPase, C-terminal domain"/>
    <property type="match status" value="1"/>
</dbReference>
<dbReference type="InterPro" id="IPR050428">
    <property type="entry name" value="TCS_sensor_his_kinase"/>
</dbReference>
<keyword evidence="15" id="KW-1185">Reference proteome</keyword>
<evidence type="ECO:0000256" key="2">
    <source>
        <dbReference type="ARBA" id="ARBA00004370"/>
    </source>
</evidence>
<feature type="transmembrane region" description="Helical" evidence="11">
    <location>
        <begin position="12"/>
        <end position="30"/>
    </location>
</feature>
<keyword evidence="14" id="KW-0547">Nucleotide-binding</keyword>
<dbReference type="InterPro" id="IPR036890">
    <property type="entry name" value="HATPase_C_sf"/>
</dbReference>
<name>A0ABW4IDM3_9SPHI</name>
<evidence type="ECO:0000256" key="10">
    <source>
        <dbReference type="ARBA" id="ARBA00023136"/>
    </source>
</evidence>
<comment type="subcellular location">
    <subcellularLocation>
        <location evidence="2">Membrane</location>
    </subcellularLocation>
</comment>
<keyword evidence="6 11" id="KW-0812">Transmembrane</keyword>
<feature type="domain" description="HAMP" evidence="13">
    <location>
        <begin position="176"/>
        <end position="230"/>
    </location>
</feature>
<dbReference type="CDD" id="cd06225">
    <property type="entry name" value="HAMP"/>
    <property type="match status" value="1"/>
</dbReference>
<dbReference type="Pfam" id="PF00672">
    <property type="entry name" value="HAMP"/>
    <property type="match status" value="1"/>
</dbReference>